<keyword evidence="1" id="KW-0472">Membrane</keyword>
<organism evidence="3 4">
    <name type="scientific">Flavobacterium taihuense</name>
    <dbReference type="NCBI Taxonomy" id="2857508"/>
    <lineage>
        <taxon>Bacteria</taxon>
        <taxon>Pseudomonadati</taxon>
        <taxon>Bacteroidota</taxon>
        <taxon>Flavobacteriia</taxon>
        <taxon>Flavobacteriales</taxon>
        <taxon>Flavobacteriaceae</taxon>
        <taxon>Flavobacterium</taxon>
    </lineage>
</organism>
<feature type="transmembrane region" description="Helical" evidence="1">
    <location>
        <begin position="12"/>
        <end position="36"/>
    </location>
</feature>
<proteinExistence type="predicted"/>
<reference evidence="3 4" key="1">
    <citation type="submission" date="2021-07" db="EMBL/GenBank/DDBJ databases">
        <title>Flavobacterium sp. nov. isolated from sediment on the Taihu Lake.</title>
        <authorList>
            <person name="Qu J.-H."/>
        </authorList>
    </citation>
    <scope>NUCLEOTIDE SEQUENCE [LARGE SCALE GENOMIC DNA]</scope>
    <source>
        <strain evidence="3 4">NAS39</strain>
    </source>
</reference>
<dbReference type="RefSeq" id="WP_219315920.1">
    <property type="nucleotide sequence ID" value="NZ_JAHWYN010000002.1"/>
</dbReference>
<feature type="domain" description="CHAT" evidence="2">
    <location>
        <begin position="707"/>
        <end position="1006"/>
    </location>
</feature>
<dbReference type="InterPro" id="IPR024983">
    <property type="entry name" value="CHAT_dom"/>
</dbReference>
<evidence type="ECO:0000259" key="2">
    <source>
        <dbReference type="Pfam" id="PF12770"/>
    </source>
</evidence>
<name>A0ABS6XRS9_9FLAO</name>
<comment type="caution">
    <text evidence="3">The sequence shown here is derived from an EMBL/GenBank/DDBJ whole genome shotgun (WGS) entry which is preliminary data.</text>
</comment>
<evidence type="ECO:0000313" key="4">
    <source>
        <dbReference type="Proteomes" id="UP000812031"/>
    </source>
</evidence>
<feature type="transmembrane region" description="Helical" evidence="1">
    <location>
        <begin position="91"/>
        <end position="111"/>
    </location>
</feature>
<evidence type="ECO:0000313" key="3">
    <source>
        <dbReference type="EMBL" id="MBW4359382.1"/>
    </source>
</evidence>
<dbReference type="Pfam" id="PF12770">
    <property type="entry name" value="CHAT"/>
    <property type="match status" value="1"/>
</dbReference>
<sequence length="1007" mass="115368">MVLNFDYVKKKATTILNLLVFLFVLYLVINFLYLIWYIANPEGFWGFNYFWELLRIALFALFILVFVIIIIGLLISSLISILKKQADKKEFIQLFGVLLFGVVMSIFNYFYASGFSLYISKNLSDKYSNLNKTEEYLQEGDKTSAFEYAKSSYEKETNRSEIPNYLFLTKLYSKSNFDRKQKLINKYSALVSYAHCLKSDQKFILKSESLFNAGLELVNSDLLKQEKNNLAIFPTLSLAEINLQKGNYFKAENYFSKLNELNKNSDQEDVYYIINSNMLFADQALRVGDISKAMRLQLENLTLYEKTELSKTSSNYLGLLLLATASELYFQNFEKASGLLLKSIPIAEKKQKKAIYNLYLSTKASYCYSSALNNRGNKVIIDKNWWQKAKGFFSDKPNLNDELFKEAENCFKELVQVTKEKSGKNSSEYLVTLNQLAGFYSSIGNFYLAQKNYKEALFILKPNKDTNKDLYYSTLLNLISVESNKNANQSTLEELEKYYYQKLTDNYLFLTENEKVSFSLNTERKFEIINSIYINVGNEKSGMHLYNNTLALKNIALYSNQNTRSYLNVANSNLKKNYQSLLGEKEKLLHTKSKSKEIEYNLNRKQRGLIEQIASDSNYHFIDPTAIKWEDIKNSLDEKEIAIEIINVPVNKTGKNDRGYFALLIKNNSNLPEVIPLFLESELSNILNKKGSTKERINSIYLQNKEKLSNLIWKNIENKTSPHDKIYLSVSGLLHTISFPALLNEKNIDVTYLGSTKGLIEIKKGTSKKSSIALFGNINYGENKNIENLKSQNRIGTNKLKYSILTYSKNEVNRIKSIFEATAEKKVSVFSQSVASEENFRKLNGRNFDIIHIATHGFYNAFGTVFSGVNDNNIDNVLLKSGLIFSNANNNSTYTKNDGILNSFEISQMDLSNVDLIVLSACETGLGTIKGSEGIFGLQRAFKLAGVKSMIVSLWQVPDKSTSELMVCFYEFYLRGFSKKESLKKAQDAIKSKYQSPYYWAGFLLIE</sequence>
<keyword evidence="1" id="KW-1133">Transmembrane helix</keyword>
<gene>
    <name evidence="3" type="ORF">KZH69_02680</name>
</gene>
<accession>A0ABS6XRS9</accession>
<dbReference type="Proteomes" id="UP000812031">
    <property type="component" value="Unassembled WGS sequence"/>
</dbReference>
<dbReference type="PANTHER" id="PTHR10098">
    <property type="entry name" value="RAPSYN-RELATED"/>
    <property type="match status" value="1"/>
</dbReference>
<keyword evidence="4" id="KW-1185">Reference proteome</keyword>
<keyword evidence="1" id="KW-0812">Transmembrane</keyword>
<protein>
    <submittedName>
        <fullName evidence="3">CHAT domain-containing protein</fullName>
    </submittedName>
</protein>
<evidence type="ECO:0000256" key="1">
    <source>
        <dbReference type="SAM" id="Phobius"/>
    </source>
</evidence>
<feature type="transmembrane region" description="Helical" evidence="1">
    <location>
        <begin position="56"/>
        <end position="79"/>
    </location>
</feature>
<dbReference type="EMBL" id="JAHWYN010000002">
    <property type="protein sequence ID" value="MBW4359382.1"/>
    <property type="molecule type" value="Genomic_DNA"/>
</dbReference>